<dbReference type="EnsemblMetazoa" id="SCAU012647-RA">
    <property type="protein sequence ID" value="SCAU012647-PA"/>
    <property type="gene ID" value="SCAU012647"/>
</dbReference>
<sequence length="149" mass="17605">MDYNQEYIWNYTLKFYNDNTTADIDVIMLKPITENLWLQLMIEMKMRQSGEYNKILSFDFNVCDILTQANNPLLKTWLDNISKYGNFPRSCPFKEGLYYVRNFKFDQNSLPKFLLKGFYGVHGLGYLRLSDGDKNILYNSSVFVALKTK</sequence>
<dbReference type="PANTHER" id="PTHR20898:SF0">
    <property type="entry name" value="DAEDALUS ON 3-RELATED"/>
    <property type="match status" value="1"/>
</dbReference>
<accession>A0A1I8Q072</accession>
<dbReference type="Proteomes" id="UP000095300">
    <property type="component" value="Unassembled WGS sequence"/>
</dbReference>
<keyword evidence="1" id="KW-0732">Signal</keyword>
<evidence type="ECO:0000313" key="3">
    <source>
        <dbReference type="Proteomes" id="UP000095300"/>
    </source>
</evidence>
<dbReference type="SUPFAM" id="SSF63707">
    <property type="entry name" value="Ganglioside M2 (gm2) activator"/>
    <property type="match status" value="1"/>
</dbReference>
<keyword evidence="3" id="KW-1185">Reference proteome</keyword>
<dbReference type="PANTHER" id="PTHR20898">
    <property type="entry name" value="DAEDALUS ON 3-RELATED-RELATED"/>
    <property type="match status" value="1"/>
</dbReference>
<evidence type="ECO:0000313" key="2">
    <source>
        <dbReference type="EnsemblMetazoa" id="SCAU012647-PA"/>
    </source>
</evidence>
<dbReference type="SMART" id="SM00697">
    <property type="entry name" value="DM8"/>
    <property type="match status" value="1"/>
</dbReference>
<name>A0A1I8Q072_STOCA</name>
<dbReference type="InterPro" id="IPR036846">
    <property type="entry name" value="GM2-AP_sf"/>
</dbReference>
<protein>
    <submittedName>
        <fullName evidence="2">Uncharacterized protein</fullName>
    </submittedName>
</protein>
<proteinExistence type="predicted"/>
<organism evidence="2 3">
    <name type="scientific">Stomoxys calcitrans</name>
    <name type="common">Stable fly</name>
    <name type="synonym">Conops calcitrans</name>
    <dbReference type="NCBI Taxonomy" id="35570"/>
    <lineage>
        <taxon>Eukaryota</taxon>
        <taxon>Metazoa</taxon>
        <taxon>Ecdysozoa</taxon>
        <taxon>Arthropoda</taxon>
        <taxon>Hexapoda</taxon>
        <taxon>Insecta</taxon>
        <taxon>Pterygota</taxon>
        <taxon>Neoptera</taxon>
        <taxon>Endopterygota</taxon>
        <taxon>Diptera</taxon>
        <taxon>Brachycera</taxon>
        <taxon>Muscomorpha</taxon>
        <taxon>Muscoidea</taxon>
        <taxon>Muscidae</taxon>
        <taxon>Stomoxys</taxon>
    </lineage>
</organism>
<dbReference type="Pfam" id="PF06477">
    <property type="entry name" value="DUF1091"/>
    <property type="match status" value="1"/>
</dbReference>
<dbReference type="VEuPathDB" id="VectorBase:SCAU012647"/>
<dbReference type="Gene3D" id="2.70.220.10">
    <property type="entry name" value="Ganglioside GM2 activator"/>
    <property type="match status" value="1"/>
</dbReference>
<dbReference type="AlphaFoldDB" id="A0A1I8Q072"/>
<dbReference type="OrthoDB" id="6664669at2759"/>
<reference evidence="2" key="1">
    <citation type="submission" date="2020-05" db="UniProtKB">
        <authorList>
            <consortium name="EnsemblMetazoa"/>
        </authorList>
    </citation>
    <scope>IDENTIFICATION</scope>
    <source>
        <strain evidence="2">USDA</strain>
    </source>
</reference>
<gene>
    <name evidence="2" type="primary">106095198</name>
</gene>
<evidence type="ECO:0000256" key="1">
    <source>
        <dbReference type="ARBA" id="ARBA00022729"/>
    </source>
</evidence>
<dbReference type="InterPro" id="IPR010512">
    <property type="entry name" value="DUF1091"/>
</dbReference>